<dbReference type="STRING" id="1888892.BFL28_10720"/>
<keyword evidence="3" id="KW-1185">Reference proteome</keyword>
<evidence type="ECO:0000256" key="1">
    <source>
        <dbReference type="SAM" id="MobiDB-lite"/>
    </source>
</evidence>
<evidence type="ECO:0000313" key="2">
    <source>
        <dbReference type="EMBL" id="ODP39278.1"/>
    </source>
</evidence>
<evidence type="ECO:0000313" key="3">
    <source>
        <dbReference type="Proteomes" id="UP000094487"/>
    </source>
</evidence>
<organism evidence="2 3">
    <name type="scientific">Sphingomonas turrisvirgatae</name>
    <dbReference type="NCBI Taxonomy" id="1888892"/>
    <lineage>
        <taxon>Bacteria</taxon>
        <taxon>Pseudomonadati</taxon>
        <taxon>Pseudomonadota</taxon>
        <taxon>Alphaproteobacteria</taxon>
        <taxon>Sphingomonadales</taxon>
        <taxon>Sphingomonadaceae</taxon>
        <taxon>Sphingomonas</taxon>
    </lineage>
</organism>
<accession>A0A1E3LZY3</accession>
<name>A0A1E3LZY3_9SPHN</name>
<gene>
    <name evidence="2" type="ORF">BFL28_10720</name>
</gene>
<feature type="compositionally biased region" description="Polar residues" evidence="1">
    <location>
        <begin position="61"/>
        <end position="71"/>
    </location>
</feature>
<dbReference type="RefSeq" id="WP_069319049.1">
    <property type="nucleotide sequence ID" value="NZ_MDDS01000006.1"/>
</dbReference>
<protein>
    <submittedName>
        <fullName evidence="2">Uncharacterized protein</fullName>
    </submittedName>
</protein>
<dbReference type="Proteomes" id="UP000094487">
    <property type="component" value="Unassembled WGS sequence"/>
</dbReference>
<sequence>MNTNTLRTMVERHHGWEGASPGLLGKVFGVSTQRATAIVQERCAVCDKPICGHRDDEWAGNHSNTRPSISTADHDGGCEAQAALSSVNAATAAGCDMTVAKPGNVASSQVPA</sequence>
<dbReference type="AlphaFoldDB" id="A0A1E3LZY3"/>
<dbReference type="EMBL" id="MDDS01000006">
    <property type="protein sequence ID" value="ODP39278.1"/>
    <property type="molecule type" value="Genomic_DNA"/>
</dbReference>
<reference evidence="2 3" key="1">
    <citation type="submission" date="2016-08" db="EMBL/GenBank/DDBJ databases">
        <title>Draft genome of the agarase producing Sphingomonas sp. MCT13.</title>
        <authorList>
            <person name="D'Andrea M.M."/>
            <person name="Rossolini G.M."/>
            <person name="Thaller M.C."/>
        </authorList>
    </citation>
    <scope>NUCLEOTIDE SEQUENCE [LARGE SCALE GENOMIC DNA]</scope>
    <source>
        <strain evidence="2 3">MCT13</strain>
    </source>
</reference>
<proteinExistence type="predicted"/>
<feature type="region of interest" description="Disordered" evidence="1">
    <location>
        <begin position="54"/>
        <end position="76"/>
    </location>
</feature>
<comment type="caution">
    <text evidence="2">The sequence shown here is derived from an EMBL/GenBank/DDBJ whole genome shotgun (WGS) entry which is preliminary data.</text>
</comment>